<gene>
    <name evidence="1" type="ORF">L1987_17160</name>
</gene>
<evidence type="ECO:0000313" key="1">
    <source>
        <dbReference type="EMBL" id="KAI3812451.1"/>
    </source>
</evidence>
<keyword evidence="2" id="KW-1185">Reference proteome</keyword>
<name>A0ACB9IX63_9ASTR</name>
<dbReference type="Proteomes" id="UP001056120">
    <property type="component" value="Linkage Group LG06"/>
</dbReference>
<protein>
    <submittedName>
        <fullName evidence="1">Uncharacterized protein</fullName>
    </submittedName>
</protein>
<reference evidence="2" key="1">
    <citation type="journal article" date="2022" name="Mol. Ecol. Resour.">
        <title>The genomes of chicory, endive, great burdock and yacon provide insights into Asteraceae palaeo-polyploidization history and plant inulin production.</title>
        <authorList>
            <person name="Fan W."/>
            <person name="Wang S."/>
            <person name="Wang H."/>
            <person name="Wang A."/>
            <person name="Jiang F."/>
            <person name="Liu H."/>
            <person name="Zhao H."/>
            <person name="Xu D."/>
            <person name="Zhang Y."/>
        </authorList>
    </citation>
    <scope>NUCLEOTIDE SEQUENCE [LARGE SCALE GENOMIC DNA]</scope>
    <source>
        <strain evidence="2">cv. Yunnan</strain>
    </source>
</reference>
<organism evidence="1 2">
    <name type="scientific">Smallanthus sonchifolius</name>
    <dbReference type="NCBI Taxonomy" id="185202"/>
    <lineage>
        <taxon>Eukaryota</taxon>
        <taxon>Viridiplantae</taxon>
        <taxon>Streptophyta</taxon>
        <taxon>Embryophyta</taxon>
        <taxon>Tracheophyta</taxon>
        <taxon>Spermatophyta</taxon>
        <taxon>Magnoliopsida</taxon>
        <taxon>eudicotyledons</taxon>
        <taxon>Gunneridae</taxon>
        <taxon>Pentapetalae</taxon>
        <taxon>asterids</taxon>
        <taxon>campanulids</taxon>
        <taxon>Asterales</taxon>
        <taxon>Asteraceae</taxon>
        <taxon>Asteroideae</taxon>
        <taxon>Heliantheae alliance</taxon>
        <taxon>Millerieae</taxon>
        <taxon>Smallanthus</taxon>
    </lineage>
</organism>
<accession>A0ACB9IX63</accession>
<reference evidence="1 2" key="2">
    <citation type="journal article" date="2022" name="Mol. Ecol. Resour.">
        <title>The genomes of chicory, endive, great burdock and yacon provide insights into Asteraceae paleo-polyploidization history and plant inulin production.</title>
        <authorList>
            <person name="Fan W."/>
            <person name="Wang S."/>
            <person name="Wang H."/>
            <person name="Wang A."/>
            <person name="Jiang F."/>
            <person name="Liu H."/>
            <person name="Zhao H."/>
            <person name="Xu D."/>
            <person name="Zhang Y."/>
        </authorList>
    </citation>
    <scope>NUCLEOTIDE SEQUENCE [LARGE SCALE GENOMIC DNA]</scope>
    <source>
        <strain evidence="2">cv. Yunnan</strain>
        <tissue evidence="1">Leaves</tissue>
    </source>
</reference>
<dbReference type="EMBL" id="CM042023">
    <property type="protein sequence ID" value="KAI3812451.1"/>
    <property type="molecule type" value="Genomic_DNA"/>
</dbReference>
<proteinExistence type="predicted"/>
<evidence type="ECO:0000313" key="2">
    <source>
        <dbReference type="Proteomes" id="UP001056120"/>
    </source>
</evidence>
<comment type="caution">
    <text evidence="1">The sequence shown here is derived from an EMBL/GenBank/DDBJ whole genome shotgun (WGS) entry which is preliminary data.</text>
</comment>
<sequence length="123" mass="13669">MSRLLFTAYAFDTYVVTTYLSLYDWFSMFIHFKILNVPRWLSASIIHATWTVMLLVPISMTVMPIISRAMAVIAMITTTSGSTRLVMPPCCGHEVGVAAILEAPIALMGWLVITNRLKLAVTA</sequence>